<keyword evidence="3" id="KW-1185">Reference proteome</keyword>
<sequence length="285" mass="29809">MRSLVSTLGHCTRTAPLLAFTSGTMSFAFDVVVSAPVVSSALVSDTDSGGPDVMVKERSAAGFGVGGAKSGAGGRGSRARRRVQGRRRLSLRKVGASHNNLRALLARTKPTNVNTPLAREAHQSRPRRRVPPSNLQPTPPPLRKSMRSQSPPPPPRRSPSPPRRSPPPPAVAPRSSCPVRPCAEPAPAGEDPARPAQPSVRPPCAPPQTPARPPPSRANTAPPVVVLAVRPDAPVCVPRAGAVPRAVFIVPPALPTHPAALLRPAVPARPSATYYPAPCPRSCHP</sequence>
<feature type="compositionally biased region" description="Pro residues" evidence="1">
    <location>
        <begin position="200"/>
        <end position="216"/>
    </location>
</feature>
<dbReference type="AlphaFoldDB" id="A0A8H7DLN8"/>
<evidence type="ECO:0000313" key="2">
    <source>
        <dbReference type="EMBL" id="KAF7378087.1"/>
    </source>
</evidence>
<evidence type="ECO:0000313" key="3">
    <source>
        <dbReference type="Proteomes" id="UP000623467"/>
    </source>
</evidence>
<dbReference type="EMBL" id="JACAZH010000001">
    <property type="protein sequence ID" value="KAF7378087.1"/>
    <property type="molecule type" value="Genomic_DNA"/>
</dbReference>
<feature type="compositionally biased region" description="Gly residues" evidence="1">
    <location>
        <begin position="64"/>
        <end position="76"/>
    </location>
</feature>
<feature type="region of interest" description="Disordered" evidence="1">
    <location>
        <begin position="64"/>
        <end position="220"/>
    </location>
</feature>
<name>A0A8H7DLN8_9AGAR</name>
<dbReference type="Proteomes" id="UP000623467">
    <property type="component" value="Unassembled WGS sequence"/>
</dbReference>
<feature type="compositionally biased region" description="Basic residues" evidence="1">
    <location>
        <begin position="77"/>
        <end position="91"/>
    </location>
</feature>
<gene>
    <name evidence="2" type="ORF">MSAN_00232900</name>
</gene>
<protein>
    <submittedName>
        <fullName evidence="2">Uncharacterized protein</fullName>
    </submittedName>
</protein>
<accession>A0A8H7DLN8</accession>
<evidence type="ECO:0000256" key="1">
    <source>
        <dbReference type="SAM" id="MobiDB-lite"/>
    </source>
</evidence>
<comment type="caution">
    <text evidence="2">The sequence shown here is derived from an EMBL/GenBank/DDBJ whole genome shotgun (WGS) entry which is preliminary data.</text>
</comment>
<reference evidence="2" key="1">
    <citation type="submission" date="2020-05" db="EMBL/GenBank/DDBJ databases">
        <title>Mycena genomes resolve the evolution of fungal bioluminescence.</title>
        <authorList>
            <person name="Tsai I.J."/>
        </authorList>
    </citation>
    <scope>NUCLEOTIDE SEQUENCE</scope>
    <source>
        <strain evidence="2">160909Yilan</strain>
    </source>
</reference>
<proteinExistence type="predicted"/>
<organism evidence="2 3">
    <name type="scientific">Mycena sanguinolenta</name>
    <dbReference type="NCBI Taxonomy" id="230812"/>
    <lineage>
        <taxon>Eukaryota</taxon>
        <taxon>Fungi</taxon>
        <taxon>Dikarya</taxon>
        <taxon>Basidiomycota</taxon>
        <taxon>Agaricomycotina</taxon>
        <taxon>Agaricomycetes</taxon>
        <taxon>Agaricomycetidae</taxon>
        <taxon>Agaricales</taxon>
        <taxon>Marasmiineae</taxon>
        <taxon>Mycenaceae</taxon>
        <taxon>Mycena</taxon>
    </lineage>
</organism>
<feature type="compositionally biased region" description="Pro residues" evidence="1">
    <location>
        <begin position="150"/>
        <end position="171"/>
    </location>
</feature>